<dbReference type="GO" id="GO:0016036">
    <property type="term" value="P:cellular response to phosphate starvation"/>
    <property type="evidence" value="ECO:0007669"/>
    <property type="project" value="InterPro"/>
</dbReference>
<dbReference type="PANTHER" id="PTHR45978:SF2">
    <property type="entry name" value="SPX DOMAIN-CONTAINING PROTEIN 3"/>
    <property type="match status" value="1"/>
</dbReference>
<organism evidence="3">
    <name type="scientific">Araucaria cunninghamii</name>
    <name type="common">Hoop pine</name>
    <name type="synonym">Moreton Bay pine</name>
    <dbReference type="NCBI Taxonomy" id="56994"/>
    <lineage>
        <taxon>Eukaryota</taxon>
        <taxon>Viridiplantae</taxon>
        <taxon>Streptophyta</taxon>
        <taxon>Embryophyta</taxon>
        <taxon>Tracheophyta</taxon>
        <taxon>Spermatophyta</taxon>
        <taxon>Pinopsida</taxon>
        <taxon>Pinidae</taxon>
        <taxon>Conifers II</taxon>
        <taxon>Araucariales</taxon>
        <taxon>Araucariaceae</taxon>
        <taxon>Araucaria</taxon>
    </lineage>
</organism>
<dbReference type="Pfam" id="PF03105">
    <property type="entry name" value="SPX"/>
    <property type="match status" value="2"/>
</dbReference>
<accession>A0A0D6QXR2</accession>
<dbReference type="CDD" id="cd14481">
    <property type="entry name" value="SPX_AtSPX1_like"/>
    <property type="match status" value="1"/>
</dbReference>
<evidence type="ECO:0000313" key="3">
    <source>
        <dbReference type="EMBL" id="JAG94450.1"/>
    </source>
</evidence>
<protein>
    <recommendedName>
        <fullName evidence="2">SPX domain-containing protein</fullName>
    </recommendedName>
</protein>
<dbReference type="PROSITE" id="PS51382">
    <property type="entry name" value="SPX"/>
    <property type="match status" value="1"/>
</dbReference>
<dbReference type="PANTHER" id="PTHR45978">
    <property type="entry name" value="SPX DOMAIN-CONTAINING PROTEIN 3"/>
    <property type="match status" value="1"/>
</dbReference>
<dbReference type="InterPro" id="IPR031142">
    <property type="entry name" value="SPX_prot"/>
</dbReference>
<feature type="region of interest" description="Disordered" evidence="1">
    <location>
        <begin position="39"/>
        <end position="82"/>
    </location>
</feature>
<reference evidence="3" key="1">
    <citation type="submission" date="2015-03" db="EMBL/GenBank/DDBJ databases">
        <title>A transcriptome of Araucaria cunninghamii, an australian fine timber species.</title>
        <authorList>
            <person name="Jing Yi C.J.Y."/>
            <person name="Yin San L.Y.S."/>
            <person name="Abdul Karim S.S."/>
            <person name="Wan Azmi N.N."/>
            <person name="Hercus R.R."/>
            <person name="Croft L.L."/>
        </authorList>
    </citation>
    <scope>NUCLEOTIDE SEQUENCE</scope>
    <source>
        <strain evidence="3">MI0301</strain>
        <tissue evidence="3">Leaf</tissue>
    </source>
</reference>
<feature type="domain" description="SPX" evidence="2">
    <location>
        <begin position="1"/>
        <end position="209"/>
    </location>
</feature>
<sequence length="324" mass="37129">MKFGKILQNLIDEALPEWRDKFLSYKDLKKRVKLMSPIGVERKETEGGASQAPRKRRRIEPQEAAGGRSESSVSSDGSNNQAEAVATPDLEGFRYQLTAEETDFIQLLNPELEKFNLFFTDKEEEYIIRQKELQERIQSIKDEYGPQGTFPSRVKYKHEMIKVGKEIVNFHGEMVLLENYSVLNYTGLVKILKKYDKRTGGRLRLAFIQRVLEQPFFTLELLFKLVKKCEEILQRLFSADEEGFPEQETPAAEEEAAVYLGEEEMYRSAVAAFRNMLEMRKGSSTYSPLSLPPLSLRDLHLPLLVHDDKPCVLPSSATPICPQG</sequence>
<evidence type="ECO:0000256" key="1">
    <source>
        <dbReference type="SAM" id="MobiDB-lite"/>
    </source>
</evidence>
<dbReference type="InterPro" id="IPR004331">
    <property type="entry name" value="SPX_dom"/>
</dbReference>
<dbReference type="EMBL" id="GCKF01043513">
    <property type="protein sequence ID" value="JAG94450.1"/>
    <property type="molecule type" value="Transcribed_RNA"/>
</dbReference>
<feature type="compositionally biased region" description="Low complexity" evidence="1">
    <location>
        <begin position="66"/>
        <end position="78"/>
    </location>
</feature>
<dbReference type="AlphaFoldDB" id="A0A0D6QXR2"/>
<evidence type="ECO:0000259" key="2">
    <source>
        <dbReference type="PROSITE" id="PS51382"/>
    </source>
</evidence>
<name>A0A0D6QXR2_ARACU</name>
<proteinExistence type="predicted"/>